<evidence type="ECO:0000313" key="3">
    <source>
        <dbReference type="EMBL" id="GIQ86317.1"/>
    </source>
</evidence>
<feature type="region of interest" description="Disordered" evidence="2">
    <location>
        <begin position="676"/>
        <end position="850"/>
    </location>
</feature>
<dbReference type="PANTHER" id="PTHR45615">
    <property type="entry name" value="MYOSIN HEAVY CHAIN, NON-MUSCLE"/>
    <property type="match status" value="1"/>
</dbReference>
<keyword evidence="1" id="KW-0175">Coiled coil</keyword>
<keyword evidence="4" id="KW-1185">Reference proteome</keyword>
<feature type="coiled-coil region" evidence="1">
    <location>
        <begin position="144"/>
        <end position="175"/>
    </location>
</feature>
<feature type="coiled-coil region" evidence="1">
    <location>
        <begin position="405"/>
        <end position="522"/>
    </location>
</feature>
<dbReference type="Proteomes" id="UP000265618">
    <property type="component" value="Unassembled WGS sequence"/>
</dbReference>
<feature type="region of interest" description="Disordered" evidence="2">
    <location>
        <begin position="58"/>
        <end position="87"/>
    </location>
</feature>
<reference evidence="3 4" key="1">
    <citation type="journal article" date="2018" name="PLoS ONE">
        <title>The draft genome of Kipferlia bialata reveals reductive genome evolution in fornicate parasites.</title>
        <authorList>
            <person name="Tanifuji G."/>
            <person name="Takabayashi S."/>
            <person name="Kume K."/>
            <person name="Takagi M."/>
            <person name="Nakayama T."/>
            <person name="Kamikawa R."/>
            <person name="Inagaki Y."/>
            <person name="Hashimoto T."/>
        </authorList>
    </citation>
    <scope>NUCLEOTIDE SEQUENCE [LARGE SCALE GENOMIC DNA]</scope>
    <source>
        <strain evidence="3">NY0173</strain>
    </source>
</reference>
<evidence type="ECO:0000313" key="4">
    <source>
        <dbReference type="Proteomes" id="UP000265618"/>
    </source>
</evidence>
<feature type="coiled-coil region" evidence="1">
    <location>
        <begin position="583"/>
        <end position="635"/>
    </location>
</feature>
<evidence type="ECO:0000256" key="1">
    <source>
        <dbReference type="SAM" id="Coils"/>
    </source>
</evidence>
<dbReference type="PANTHER" id="PTHR45615:SF66">
    <property type="entry name" value="CARD DOMAIN-CONTAINING PROTEIN"/>
    <property type="match status" value="1"/>
</dbReference>
<feature type="non-terminal residue" evidence="3">
    <location>
        <position position="1"/>
    </location>
</feature>
<evidence type="ECO:0000256" key="2">
    <source>
        <dbReference type="SAM" id="MobiDB-lite"/>
    </source>
</evidence>
<feature type="compositionally biased region" description="Low complexity" evidence="2">
    <location>
        <begin position="740"/>
        <end position="754"/>
    </location>
</feature>
<feature type="coiled-coil region" evidence="1">
    <location>
        <begin position="29"/>
        <end position="56"/>
    </location>
</feature>
<proteinExistence type="predicted"/>
<feature type="coiled-coil region" evidence="1">
    <location>
        <begin position="215"/>
        <end position="334"/>
    </location>
</feature>
<organism evidence="3 4">
    <name type="scientific">Kipferlia bialata</name>
    <dbReference type="NCBI Taxonomy" id="797122"/>
    <lineage>
        <taxon>Eukaryota</taxon>
        <taxon>Metamonada</taxon>
        <taxon>Carpediemonas-like organisms</taxon>
        <taxon>Kipferlia</taxon>
    </lineage>
</organism>
<dbReference type="EMBL" id="BDIP01002452">
    <property type="protein sequence ID" value="GIQ86317.1"/>
    <property type="molecule type" value="Genomic_DNA"/>
</dbReference>
<feature type="non-terminal residue" evidence="3">
    <location>
        <position position="1034"/>
    </location>
</feature>
<accession>A0A9K3D190</accession>
<feature type="compositionally biased region" description="Polar residues" evidence="2">
    <location>
        <begin position="676"/>
        <end position="703"/>
    </location>
</feature>
<dbReference type="AlphaFoldDB" id="A0A9K3D190"/>
<name>A0A9K3D190_9EUKA</name>
<gene>
    <name evidence="3" type="ORF">KIPB_008149</name>
</gene>
<comment type="caution">
    <text evidence="3">The sequence shown here is derived from an EMBL/GenBank/DDBJ whole genome shotgun (WGS) entry which is preliminary data.</text>
</comment>
<sequence length="1034" mass="112471">TEHESSDVHGHRSLLLGWQSERDTVIDRLTAHEMEVETLRKENARLQERNSALVVDLSASKGEKDEASPTHQTIGQDMGQERDMRKKETQGLSCGIEYVSAVTEESQMVAEGLQAELVESQPTASALREEVRTLSEQADVNTLRTEVESRCASLAAELARVQAELGAQVQSLERQRDLVIEDSERKLSDTRSSIEDQIGALNEKMATQAQEADDLVRTKQSLASAEAALADTKAKLQQVQLTAQEKEASLVKQCEEQGRATAAEGGRVAVLKAEVETLRAENTDLENRLTDSLEEAKTSEGKWSSRLRQMQQQLNQARLDSKAMQADRERLAEQALASAREAADAKKASLSEISTLREALAASEAALSQTKEMGDVSRAASEQRCSGLQAEVEAQAARVQSLTQAAQAKDAALETETEARQAAERRCSVLEASLSAAETCATEAAQNAEDQKAELARVKESLAEAEAQLEAMQADRERLAEQVLASAREAADAEQASLSGRISTLREALAASETALSQTKEEGDASRAASEQRCSGLQAEVDAQAARVQSLTQAAQAKDAAMATETEARQAADHRVSALQTCLSVAECRVTEADDRAQRAEAQAAIEVSAAQRKAEDLQTALAALQERFAALEGERGETAAKRHSLVQTHGHEVLDRVPEGSSRTTACAAFRSLDTRGSSAQDTDTQPHAQSAVATHCSTGERQTQDSRLPILVKDPLDGYNPGTAQADVSMGCHDHTSSESSESDYQSISDQSVIVSPGPNQAEVEADTATGHGCVEGDQEEGAFSCDESSETDSGFRDSQEETEEESQDGVTVQRAKARAISATPGTRHKAERDAEDSDSPPLFPPESNHCRQRHIETMNVTAIVLAQRSLALSCTSPTVRTRGTEVPRRQVEPITKIPPWCWCLQGMDIGSISQGLLDQARECMQRRKYCSKRDMRTVKAALGSDGGQMECNGVGEEENEDIALRLSRSVDRVGTDMSVNRLKELQAIIRCLKPTSEVCRVLEVAESKLHRKMEEEEEKRKQEEEEKRKQE</sequence>
<feature type="region of interest" description="Disordered" evidence="2">
    <location>
        <begin position="1013"/>
        <end position="1034"/>
    </location>
</feature>
<protein>
    <submittedName>
        <fullName evidence="3">Uncharacterized protein</fullName>
    </submittedName>
</protein>